<dbReference type="InParanoid" id="A0A5N4B6P9"/>
<sequence length="186" mass="20793">MFQVVFMVCFCLNLAYTISPCGTSCPTNTSAYYELGYYWRDYFGVVPYDAFPGGQGESGHQTYIGQVYSTNYELLPGTIYNGCHQLRTSARDKELIFEKNMKILATDHSAKLKWIPTKRDSHHLLTDCHLVVGGAEGGATVNIGRINFNGQTIVGTTFPDKVPNNGLWIPGRNTSFDSYEILTYNC</sequence>
<reference evidence="2 3" key="1">
    <citation type="journal article" date="2018" name="Elife">
        <title>Firefly genomes illuminate parallel origins of bioluminescence in beetles.</title>
        <authorList>
            <person name="Fallon T.R."/>
            <person name="Lower S.E."/>
            <person name="Chang C.H."/>
            <person name="Bessho-Uehara M."/>
            <person name="Martin G.J."/>
            <person name="Bewick A.J."/>
            <person name="Behringer M."/>
            <person name="Debat H.J."/>
            <person name="Wong I."/>
            <person name="Day J.C."/>
            <person name="Suvorov A."/>
            <person name="Silva C.J."/>
            <person name="Stanger-Hall K.F."/>
            <person name="Hall D.W."/>
            <person name="Schmitz R.J."/>
            <person name="Nelson D.R."/>
            <person name="Lewis S.M."/>
            <person name="Shigenobu S."/>
            <person name="Bybee S.M."/>
            <person name="Larracuente A.M."/>
            <person name="Oba Y."/>
            <person name="Weng J.K."/>
        </authorList>
    </citation>
    <scope>NUCLEOTIDE SEQUENCE [LARGE SCALE GENOMIC DNA]</scope>
    <source>
        <strain evidence="2">1611_PpyrPB1</strain>
        <tissue evidence="2">Whole body</tissue>
    </source>
</reference>
<dbReference type="AlphaFoldDB" id="A0A5N4B6P9"/>
<proteinExistence type="predicted"/>
<keyword evidence="3" id="KW-1185">Reference proteome</keyword>
<name>A0A5N4B6P9_PHOPY</name>
<feature type="chain" id="PRO_5024427196" evidence="1">
    <location>
        <begin position="18"/>
        <end position="186"/>
    </location>
</feature>
<dbReference type="PANTHER" id="PTHR31649">
    <property type="entry name" value="AGAP009604-PA"/>
    <property type="match status" value="1"/>
</dbReference>
<gene>
    <name evidence="2" type="ORF">PPYR_02010</name>
</gene>
<accession>A0A5N4B6P9</accession>
<keyword evidence="1" id="KW-0732">Signal</keyword>
<dbReference type="PANTHER" id="PTHR31649:SF10">
    <property type="entry name" value="IP19903P-RELATED"/>
    <property type="match status" value="1"/>
</dbReference>
<protein>
    <submittedName>
        <fullName evidence="2">Uncharacterized protein</fullName>
    </submittedName>
</protein>
<organism evidence="2 3">
    <name type="scientific">Photinus pyralis</name>
    <name type="common">Common eastern firefly</name>
    <name type="synonym">Lampyris pyralis</name>
    <dbReference type="NCBI Taxonomy" id="7054"/>
    <lineage>
        <taxon>Eukaryota</taxon>
        <taxon>Metazoa</taxon>
        <taxon>Ecdysozoa</taxon>
        <taxon>Arthropoda</taxon>
        <taxon>Hexapoda</taxon>
        <taxon>Insecta</taxon>
        <taxon>Pterygota</taxon>
        <taxon>Neoptera</taxon>
        <taxon>Endopterygota</taxon>
        <taxon>Coleoptera</taxon>
        <taxon>Polyphaga</taxon>
        <taxon>Elateriformia</taxon>
        <taxon>Elateroidea</taxon>
        <taxon>Lampyridae</taxon>
        <taxon>Lampyrinae</taxon>
        <taxon>Photinus</taxon>
    </lineage>
</organism>
<dbReference type="Proteomes" id="UP000327044">
    <property type="component" value="Unassembled WGS sequence"/>
</dbReference>
<dbReference type="EMBL" id="VVIM01000001">
    <property type="protein sequence ID" value="KAB0805040.1"/>
    <property type="molecule type" value="Genomic_DNA"/>
</dbReference>
<evidence type="ECO:0000256" key="1">
    <source>
        <dbReference type="SAM" id="SignalP"/>
    </source>
</evidence>
<feature type="signal peptide" evidence="1">
    <location>
        <begin position="1"/>
        <end position="17"/>
    </location>
</feature>
<comment type="caution">
    <text evidence="2">The sequence shown here is derived from an EMBL/GenBank/DDBJ whole genome shotgun (WGS) entry which is preliminary data.</text>
</comment>
<evidence type="ECO:0000313" key="2">
    <source>
        <dbReference type="EMBL" id="KAB0805040.1"/>
    </source>
</evidence>
<evidence type="ECO:0000313" key="3">
    <source>
        <dbReference type="Proteomes" id="UP000327044"/>
    </source>
</evidence>